<evidence type="ECO:0000259" key="7">
    <source>
        <dbReference type="Pfam" id="PF14322"/>
    </source>
</evidence>
<protein>
    <submittedName>
        <fullName evidence="8">Starch-binding associating with outer membrane</fullName>
    </submittedName>
</protein>
<reference evidence="8 9" key="1">
    <citation type="submission" date="2016-10" db="EMBL/GenBank/DDBJ databases">
        <authorList>
            <person name="de Groot N.N."/>
        </authorList>
    </citation>
    <scope>NUCLEOTIDE SEQUENCE [LARGE SCALE GENOMIC DNA]</scope>
    <source>
        <strain evidence="8 9">DSM 19938</strain>
    </source>
</reference>
<dbReference type="InterPro" id="IPR011990">
    <property type="entry name" value="TPR-like_helical_dom_sf"/>
</dbReference>
<evidence type="ECO:0000256" key="5">
    <source>
        <dbReference type="ARBA" id="ARBA00023237"/>
    </source>
</evidence>
<sequence>MNFRHKFIFSALLATLVLGGTSSCDDSYLDKNPLNAISGETFWKTQADVDMALVGVYRRLQSVVFGHRRSILDSYSDNSYDRHNQIGFQNPSIGIINASNVPTSLYNEPYAGIAAANYFLENVGSVAAVPQATKDVYIAEARFLRALFYFELVQYFGDVILYKTAPKTAEEAKVAKTPKAEVIAFIVEDLDNAISKLPATAYAGHAVKASAQMLKARVRLYQQDWTDAVALTSAIMADNKFSIYQGGYSNLFLQTTQQGNPEIIFSTKYLAPNNPQGNEGMLVEIGWYGGNQPYKNLVDDYETISGKPITDPTSGYDPANPYVNRDPRLKMTVLVPGDPYINPDGSTFVTTDPVLTGFTQKKYMDASKLPWDRSKTPVTDMNVIHMRYAEVLLAYAEAKNELSGPDATIYDALDKIRTRASVGLPKVDQTSYATKDALREFIRHERRIELAMEGHRYFDLKRWNIAAAKFAAVKNPAGVSLVFGEKNNVLPYPQGEIDKNTLLIQNPGY</sequence>
<evidence type="ECO:0000313" key="9">
    <source>
        <dbReference type="Proteomes" id="UP000199532"/>
    </source>
</evidence>
<dbReference type="GO" id="GO:0009279">
    <property type="term" value="C:cell outer membrane"/>
    <property type="evidence" value="ECO:0007669"/>
    <property type="project" value="UniProtKB-SubCell"/>
</dbReference>
<proteinExistence type="inferred from homology"/>
<dbReference type="EMBL" id="FNXY01000006">
    <property type="protein sequence ID" value="SEJ26569.1"/>
    <property type="molecule type" value="Genomic_DNA"/>
</dbReference>
<evidence type="ECO:0000259" key="6">
    <source>
        <dbReference type="Pfam" id="PF07980"/>
    </source>
</evidence>
<keyword evidence="5" id="KW-0998">Cell outer membrane</keyword>
<keyword evidence="9" id="KW-1185">Reference proteome</keyword>
<gene>
    <name evidence="8" type="ORF">SAMN04487995_3850</name>
</gene>
<dbReference type="CDD" id="cd08977">
    <property type="entry name" value="SusD"/>
    <property type="match status" value="1"/>
</dbReference>
<keyword evidence="3" id="KW-0732">Signal</keyword>
<dbReference type="Pfam" id="PF07980">
    <property type="entry name" value="SusD_RagB"/>
    <property type="match status" value="1"/>
</dbReference>
<keyword evidence="4" id="KW-0472">Membrane</keyword>
<organism evidence="8 9">
    <name type="scientific">Dyadobacter koreensis</name>
    <dbReference type="NCBI Taxonomy" id="408657"/>
    <lineage>
        <taxon>Bacteria</taxon>
        <taxon>Pseudomonadati</taxon>
        <taxon>Bacteroidota</taxon>
        <taxon>Cytophagia</taxon>
        <taxon>Cytophagales</taxon>
        <taxon>Spirosomataceae</taxon>
        <taxon>Dyadobacter</taxon>
    </lineage>
</organism>
<dbReference type="InterPro" id="IPR033985">
    <property type="entry name" value="SusD-like_N"/>
</dbReference>
<name>A0A1H6XBP5_9BACT</name>
<feature type="domain" description="SusD-like N-terminal" evidence="7">
    <location>
        <begin position="28"/>
        <end position="218"/>
    </location>
</feature>
<evidence type="ECO:0000313" key="8">
    <source>
        <dbReference type="EMBL" id="SEJ26569.1"/>
    </source>
</evidence>
<dbReference type="STRING" id="408657.SAMN04487995_3850"/>
<evidence type="ECO:0000256" key="3">
    <source>
        <dbReference type="ARBA" id="ARBA00022729"/>
    </source>
</evidence>
<dbReference type="OrthoDB" id="5694214at2"/>
<dbReference type="PROSITE" id="PS51257">
    <property type="entry name" value="PROKAR_LIPOPROTEIN"/>
    <property type="match status" value="1"/>
</dbReference>
<dbReference type="Gene3D" id="1.25.40.390">
    <property type="match status" value="1"/>
</dbReference>
<dbReference type="Pfam" id="PF14322">
    <property type="entry name" value="SusD-like_3"/>
    <property type="match status" value="1"/>
</dbReference>
<dbReference type="SUPFAM" id="SSF48452">
    <property type="entry name" value="TPR-like"/>
    <property type="match status" value="1"/>
</dbReference>
<evidence type="ECO:0000256" key="4">
    <source>
        <dbReference type="ARBA" id="ARBA00023136"/>
    </source>
</evidence>
<dbReference type="AlphaFoldDB" id="A0A1H6XBP5"/>
<dbReference type="Proteomes" id="UP000199532">
    <property type="component" value="Unassembled WGS sequence"/>
</dbReference>
<dbReference type="InterPro" id="IPR012944">
    <property type="entry name" value="SusD_RagB_dom"/>
</dbReference>
<accession>A0A1H6XBP5</accession>
<comment type="similarity">
    <text evidence="2">Belongs to the SusD family.</text>
</comment>
<feature type="domain" description="RagB/SusD" evidence="6">
    <location>
        <begin position="285"/>
        <end position="509"/>
    </location>
</feature>
<evidence type="ECO:0000256" key="2">
    <source>
        <dbReference type="ARBA" id="ARBA00006275"/>
    </source>
</evidence>
<comment type="subcellular location">
    <subcellularLocation>
        <location evidence="1">Cell outer membrane</location>
    </subcellularLocation>
</comment>
<evidence type="ECO:0000256" key="1">
    <source>
        <dbReference type="ARBA" id="ARBA00004442"/>
    </source>
</evidence>
<dbReference type="RefSeq" id="WP_090337879.1">
    <property type="nucleotide sequence ID" value="NZ_FNXY01000006.1"/>
</dbReference>